<comment type="caution">
    <text evidence="6">The sequence shown here is derived from an EMBL/GenBank/DDBJ whole genome shotgun (WGS) entry which is preliminary data.</text>
</comment>
<evidence type="ECO:0000313" key="6">
    <source>
        <dbReference type="EMBL" id="KAJ3251699.1"/>
    </source>
</evidence>
<dbReference type="EMBL" id="JADGKB010000171">
    <property type="protein sequence ID" value="KAJ3251699.1"/>
    <property type="molecule type" value="Genomic_DNA"/>
</dbReference>
<keyword evidence="3" id="KW-0812">Transmembrane</keyword>
<dbReference type="CDD" id="cd00174">
    <property type="entry name" value="SH3"/>
    <property type="match status" value="1"/>
</dbReference>
<feature type="chain" id="PRO_5042283999" description="SH3 domain-containing protein" evidence="4">
    <location>
        <begin position="20"/>
        <end position="346"/>
    </location>
</feature>
<protein>
    <recommendedName>
        <fullName evidence="5">SH3 domain-containing protein</fullName>
    </recommendedName>
</protein>
<evidence type="ECO:0000313" key="7">
    <source>
        <dbReference type="Proteomes" id="UP001210925"/>
    </source>
</evidence>
<dbReference type="InterPro" id="IPR036028">
    <property type="entry name" value="SH3-like_dom_sf"/>
</dbReference>
<feature type="signal peptide" evidence="4">
    <location>
        <begin position="1"/>
        <end position="19"/>
    </location>
</feature>
<accession>A0AAD5U9Y2</accession>
<dbReference type="SMART" id="SM00326">
    <property type="entry name" value="SH3"/>
    <property type="match status" value="1"/>
</dbReference>
<dbReference type="AlphaFoldDB" id="A0AAD5U9Y2"/>
<sequence>MILLLANSALSKCISIASTSVCNPYQNSMIDTYKIARAYGIPESQVTAEKWESLVKQPPPVKEWLGCTTNGEAIQYYQTYMCLTDIFLMSSECNNKQPAPVCNQVCKDYGDALARLLKSPTCTYPTPLQARNRKNALNAEQLCMEFSSNQQGTCISGTTLDQQSCGFGGDKTTATVFCANNPQASCCVKKGFSKAMFTDHGYVAEQMRYDSNLNFAQRAANYLSALDVDIPKKKGSESTGFFNSIGFVILCSFIGVFVFAGGMYVVLYQRRVNEPGAAPAPQPPVKTGKRYIAKFDYNALRPDELNIKVGDFIDVLHEHDDKWVEVRNITTLEEGKVFKDHIEELK</sequence>
<dbReference type="Pfam" id="PF00018">
    <property type="entry name" value="SH3_1"/>
    <property type="match status" value="1"/>
</dbReference>
<dbReference type="InterPro" id="IPR001452">
    <property type="entry name" value="SH3_domain"/>
</dbReference>
<dbReference type="SUPFAM" id="SSF50044">
    <property type="entry name" value="SH3-domain"/>
    <property type="match status" value="1"/>
</dbReference>
<evidence type="ECO:0000259" key="5">
    <source>
        <dbReference type="PROSITE" id="PS50002"/>
    </source>
</evidence>
<keyword evidence="4" id="KW-0732">Signal</keyword>
<keyword evidence="1 2" id="KW-0728">SH3 domain</keyword>
<gene>
    <name evidence="6" type="ORF">HK103_002187</name>
</gene>
<organism evidence="6 7">
    <name type="scientific">Boothiomyces macroporosus</name>
    <dbReference type="NCBI Taxonomy" id="261099"/>
    <lineage>
        <taxon>Eukaryota</taxon>
        <taxon>Fungi</taxon>
        <taxon>Fungi incertae sedis</taxon>
        <taxon>Chytridiomycota</taxon>
        <taxon>Chytridiomycota incertae sedis</taxon>
        <taxon>Chytridiomycetes</taxon>
        <taxon>Rhizophydiales</taxon>
        <taxon>Terramycetaceae</taxon>
        <taxon>Boothiomyces</taxon>
    </lineage>
</organism>
<keyword evidence="3" id="KW-1133">Transmembrane helix</keyword>
<dbReference type="Gene3D" id="2.30.30.40">
    <property type="entry name" value="SH3 Domains"/>
    <property type="match status" value="1"/>
</dbReference>
<feature type="domain" description="SH3" evidence="5">
    <location>
        <begin position="286"/>
        <end position="346"/>
    </location>
</feature>
<evidence type="ECO:0000256" key="3">
    <source>
        <dbReference type="SAM" id="Phobius"/>
    </source>
</evidence>
<evidence type="ECO:0000256" key="4">
    <source>
        <dbReference type="SAM" id="SignalP"/>
    </source>
</evidence>
<reference evidence="6" key="1">
    <citation type="submission" date="2020-05" db="EMBL/GenBank/DDBJ databases">
        <title>Phylogenomic resolution of chytrid fungi.</title>
        <authorList>
            <person name="Stajich J.E."/>
            <person name="Amses K."/>
            <person name="Simmons R."/>
            <person name="Seto K."/>
            <person name="Myers J."/>
            <person name="Bonds A."/>
            <person name="Quandt C.A."/>
            <person name="Barry K."/>
            <person name="Liu P."/>
            <person name="Grigoriev I."/>
            <person name="Longcore J.E."/>
            <person name="James T.Y."/>
        </authorList>
    </citation>
    <scope>NUCLEOTIDE SEQUENCE</scope>
    <source>
        <strain evidence="6">PLAUS21</strain>
    </source>
</reference>
<dbReference type="PROSITE" id="PS50002">
    <property type="entry name" value="SH3"/>
    <property type="match status" value="1"/>
</dbReference>
<keyword evidence="3" id="KW-0472">Membrane</keyword>
<dbReference type="Proteomes" id="UP001210925">
    <property type="component" value="Unassembled WGS sequence"/>
</dbReference>
<keyword evidence="7" id="KW-1185">Reference proteome</keyword>
<name>A0AAD5U9Y2_9FUNG</name>
<feature type="transmembrane region" description="Helical" evidence="3">
    <location>
        <begin position="241"/>
        <end position="267"/>
    </location>
</feature>
<proteinExistence type="predicted"/>
<evidence type="ECO:0000256" key="2">
    <source>
        <dbReference type="PROSITE-ProRule" id="PRU00192"/>
    </source>
</evidence>
<evidence type="ECO:0000256" key="1">
    <source>
        <dbReference type="ARBA" id="ARBA00022443"/>
    </source>
</evidence>